<dbReference type="GO" id="GO:0006338">
    <property type="term" value="P:chromatin remodeling"/>
    <property type="evidence" value="ECO:0007669"/>
    <property type="project" value="InterPro"/>
</dbReference>
<dbReference type="SMART" id="SM00297">
    <property type="entry name" value="BROMO"/>
    <property type="match status" value="6"/>
</dbReference>
<keyword evidence="8 11" id="KW-0539">Nucleus</keyword>
<dbReference type="InterPro" id="IPR001487">
    <property type="entry name" value="Bromodomain"/>
</dbReference>
<evidence type="ECO:0000259" key="14">
    <source>
        <dbReference type="PROSITE" id="PS50118"/>
    </source>
</evidence>
<dbReference type="SMART" id="SM00398">
    <property type="entry name" value="HMG"/>
    <property type="match status" value="1"/>
</dbReference>
<reference evidence="16" key="1">
    <citation type="submission" date="2023-08" db="EMBL/GenBank/DDBJ databases">
        <authorList>
            <person name="Alioto T."/>
            <person name="Alioto T."/>
            <person name="Gomez Garrido J."/>
        </authorList>
    </citation>
    <scope>NUCLEOTIDE SEQUENCE</scope>
</reference>
<evidence type="ECO:0000256" key="12">
    <source>
        <dbReference type="SAM" id="MobiDB-lite"/>
    </source>
</evidence>
<dbReference type="InterPro" id="IPR001025">
    <property type="entry name" value="BAH_dom"/>
</dbReference>
<feature type="domain" description="BAH" evidence="15">
    <location>
        <begin position="950"/>
        <end position="1068"/>
    </location>
</feature>
<protein>
    <recommendedName>
        <fullName evidence="9">Protein polybromo-1</fullName>
    </recommendedName>
</protein>
<keyword evidence="4" id="KW-0805">Transcription regulation</keyword>
<evidence type="ECO:0000313" key="17">
    <source>
        <dbReference type="Proteomes" id="UP001178508"/>
    </source>
</evidence>
<feature type="DNA-binding region" description="HMG box" evidence="11">
    <location>
        <begin position="1366"/>
        <end position="1416"/>
    </location>
</feature>
<evidence type="ECO:0000256" key="10">
    <source>
        <dbReference type="PROSITE-ProRule" id="PRU00035"/>
    </source>
</evidence>
<dbReference type="CDD" id="cd05524">
    <property type="entry name" value="Bromo_polybromo_I"/>
    <property type="match status" value="1"/>
</dbReference>
<dbReference type="InterPro" id="IPR043151">
    <property type="entry name" value="BAH_sf"/>
</dbReference>
<dbReference type="CDD" id="cd05515">
    <property type="entry name" value="Bromo_polybromo_V"/>
    <property type="match status" value="1"/>
</dbReference>
<dbReference type="FunFam" id="1.20.920.10:FF:000006">
    <property type="entry name" value="protein polybromo-1 isoform X1"/>
    <property type="match status" value="1"/>
</dbReference>
<feature type="compositionally biased region" description="Basic residues" evidence="12">
    <location>
        <begin position="504"/>
        <end position="515"/>
    </location>
</feature>
<dbReference type="InterPro" id="IPR037968">
    <property type="entry name" value="PBRM1_BD5"/>
</dbReference>
<evidence type="ECO:0000256" key="1">
    <source>
        <dbReference type="ARBA" id="ARBA00004123"/>
    </source>
</evidence>
<feature type="compositionally biased region" description="Basic and acidic residues" evidence="12">
    <location>
        <begin position="914"/>
        <end position="928"/>
    </location>
</feature>
<dbReference type="FunFam" id="1.20.920.10:FF:000015">
    <property type="entry name" value="protein polybromo-1 isoform X3"/>
    <property type="match status" value="1"/>
</dbReference>
<dbReference type="PANTHER" id="PTHR16062">
    <property type="entry name" value="SWI/SNF-RELATED"/>
    <property type="match status" value="1"/>
</dbReference>
<dbReference type="PANTHER" id="PTHR16062:SF19">
    <property type="entry name" value="PROTEIN POLYBROMO-1"/>
    <property type="match status" value="1"/>
</dbReference>
<dbReference type="SUPFAM" id="SSF47370">
    <property type="entry name" value="Bromodomain"/>
    <property type="match status" value="6"/>
</dbReference>
<feature type="region of interest" description="Disordered" evidence="12">
    <location>
        <begin position="1"/>
        <end position="36"/>
    </location>
</feature>
<feature type="region of interest" description="Disordered" evidence="12">
    <location>
        <begin position="486"/>
        <end position="515"/>
    </location>
</feature>
<dbReference type="InterPro" id="IPR009071">
    <property type="entry name" value="HMG_box_dom"/>
</dbReference>
<dbReference type="FunFam" id="1.20.920.10:FF:000011">
    <property type="entry name" value="Protein polybromo-1 isoform 1"/>
    <property type="match status" value="1"/>
</dbReference>
<keyword evidence="7" id="KW-0804">Transcription</keyword>
<dbReference type="SMART" id="SM00439">
    <property type="entry name" value="BAH"/>
    <property type="match status" value="2"/>
</dbReference>
<keyword evidence="17" id="KW-1185">Reference proteome</keyword>
<feature type="domain" description="Bromo" evidence="13">
    <location>
        <begin position="533"/>
        <end position="603"/>
    </location>
</feature>
<keyword evidence="5 10" id="KW-0103">Bromodomain</keyword>
<keyword evidence="2" id="KW-0677">Repeat</keyword>
<dbReference type="Pfam" id="PF00505">
    <property type="entry name" value="HMG_box"/>
    <property type="match status" value="1"/>
</dbReference>
<dbReference type="FunFam" id="2.30.30.490:FF:000003">
    <property type="entry name" value="protein polybromo-1 isoform X3"/>
    <property type="match status" value="1"/>
</dbReference>
<dbReference type="CDD" id="cd04717">
    <property type="entry name" value="BAH_polybromo"/>
    <property type="match status" value="2"/>
</dbReference>
<keyword evidence="3" id="KW-0156">Chromatin regulator</keyword>
<dbReference type="GO" id="GO:0006368">
    <property type="term" value="P:transcription elongation by RNA polymerase II"/>
    <property type="evidence" value="ECO:0007669"/>
    <property type="project" value="TreeGrafter"/>
</dbReference>
<feature type="compositionally biased region" description="Low complexity" evidence="12">
    <location>
        <begin position="492"/>
        <end position="502"/>
    </location>
</feature>
<feature type="region of interest" description="Disordered" evidence="12">
    <location>
        <begin position="156"/>
        <end position="179"/>
    </location>
</feature>
<dbReference type="Gene3D" id="1.20.920.10">
    <property type="entry name" value="Bromodomain-like"/>
    <property type="match status" value="6"/>
</dbReference>
<dbReference type="CDD" id="cd21984">
    <property type="entry name" value="HMG-box_PB1"/>
    <property type="match status" value="1"/>
</dbReference>
<feature type="domain" description="Bromo" evidence="13">
    <location>
        <begin position="65"/>
        <end position="135"/>
    </location>
</feature>
<evidence type="ECO:0000259" key="13">
    <source>
        <dbReference type="PROSITE" id="PS50014"/>
    </source>
</evidence>
<evidence type="ECO:0000313" key="16">
    <source>
        <dbReference type="EMBL" id="CAJ1050978.1"/>
    </source>
</evidence>
<sequence>MALKRRRATSPSSSVSGGDFDDSQTSSLVSSIGRKRRRTSNIPTVDPIAVCHELYNTIRDYKDDQGRMLCELFIRAPKRRNQPDYYHVVSQPIDMMKIQQKLKMEEYDDVEQLTSDFQLLFNNAKTYYKSDSPEYRAACKLWDLYLRTKNEFVQRGEYEDDDEDGYEAHDNPGGSTEDECAPTCLKEILEQLLDAVVSYMEPTGRLVSELFQKLPSKMQYPDYYAIIKEPIDLKIIAQKIQLGHYRSVGAMAKDIDLLVKNAKTYNEPGSQVFKDANTIKKIFAQKRSDMEHGEPIKSSMRIRNRRSAQGDRLSAITMALQYESDEEGILSGSVHYDEGESEAESLTSNMEMSNPIFQLYEAVRGARNSQGQLISEPFLQLPSRKDYPDYYHQISQPICLHQIKNKMKNNEYESVEHVDSDLMLMFENAKRYNVPHSSIYKRALKLQQIQQVSTPACFSQCSMLFELLSIILVHFQMKRKELLQRDDDDGDSMLSSATSDTSSTKRKSHKKNTKKNRMKALLISVTEAREAGTGRRLCDLFMVKPSKKDYPDYYKVILEPMDLRTIEYNIRSDKYMTEDAMVEDMKLMFRNARHYNEEGSQVYNDADVLEKIMKDRRRDLGPATDDDDMMSPKLKIRKNSITLKKSKYLTPLQQKLNELYEAVKNYTDKRGRRLSTIFLRLPSRAELPDYYIAIKKPVDMEKIKSHMMSNKYQDVDALVEDFVLMFNNACTYNEPESLIYRDALVLHRVLLETRRDLEGGDDAHVPDVPRLIQELIRSLFVSVLGHQDDEGRCYSDSLAEIPAVDPANPEKPGLNFEIIRTNVDRGRYKRLDVFQDHMFEVLEKARRLNRTDSEIFEDAVELQQFFIRIRDELCKNGEILMSPALSYTSKHLHSDVEKEKKEKLPKEFEEDKIKREEEKREAEKREDSAGGSWQSTLQRTYSQDCSFKDSMYHVGDCVYVEPAEPNLQPHIICIERLWQDDTGEKWLYGCWFYRPNETFHLATRKFLEKEVFKSDYYNKAPVSKILGKCVVMFVKEYFKLHPEGFRAEDVYVCESRYSAKSKSFKKIKMWTMPLSSVRFVPREVPLPVVRVASMFALKQEEKPVEMTDECKMADVVVDKEREDVPMEMTNGEPGCQYYEQLCHNNMWLKAGDFVYIGSHGLVRHRVGRIEKMWMRDGVGYFFGPIFIHPEETEHEPTKMFYKKEVFLSNLEETCPMTCVIGKCVVSSYKDYLSCRPTEVPEDDVLLCESRYIESEKQMKKFKGLKRFSLSGKVVEDEIYYFRKLIVPQKEPSPLLDKKIEELEAKFAEMTDEELEDLGDDDGELGDQSLPQMQSAMSSDMDIMPYTPPQSTPKSIKGLSKKEGSKRKINMSGYILFSSEMRAVIKAQHPDFSFGELSRLVGTEWRNLEGSKKAEYEGNQTFLRHCSSSLSWESYAPRTVNHTKLSPITCLYYPSERAAKVAEQQERERAHHQTSPRAGTPVEALMGVVPPPTPMGMLNPSMTPVSGMIEGHRSAMMFPSWGHTDSMVSMTGIPRHFMGVPVPILSCTMPGFPGMPYFGISGMAGGAGNMHGSQMGHLGSGQQAPPPYPGQSHIGQPALQQPSTPVFVSPPAKTQRLLHSEAYLRYIEGLTAESSTISKWDQALSVKKQDVRLTKEQESRLPSHWLKSKGAHKTMADALWRLRDLMLRDTLNIRQTYNL</sequence>
<name>A0AAV1EQZ1_XYRNO</name>
<dbReference type="EMBL" id="OY660865">
    <property type="protein sequence ID" value="CAJ1050978.1"/>
    <property type="molecule type" value="Genomic_DNA"/>
</dbReference>
<evidence type="ECO:0000259" key="15">
    <source>
        <dbReference type="PROSITE" id="PS51038"/>
    </source>
</evidence>
<dbReference type="PROSITE" id="PS50014">
    <property type="entry name" value="BROMODOMAIN_2"/>
    <property type="match status" value="5"/>
</dbReference>
<dbReference type="PROSITE" id="PS00633">
    <property type="entry name" value="BROMODOMAIN_1"/>
    <property type="match status" value="5"/>
</dbReference>
<comment type="subcellular location">
    <subcellularLocation>
        <location evidence="1">Nucleus</location>
    </subcellularLocation>
</comment>
<feature type="region of interest" description="Disordered" evidence="12">
    <location>
        <begin position="1572"/>
        <end position="1592"/>
    </location>
</feature>
<feature type="domain" description="Bromo" evidence="13">
    <location>
        <begin position="670"/>
        <end position="740"/>
    </location>
</feature>
<feature type="domain" description="Bromo" evidence="13">
    <location>
        <begin position="370"/>
        <end position="440"/>
    </location>
</feature>
<evidence type="ECO:0000256" key="2">
    <source>
        <dbReference type="ARBA" id="ARBA00022737"/>
    </source>
</evidence>
<feature type="domain" description="BAH" evidence="15">
    <location>
        <begin position="1146"/>
        <end position="1262"/>
    </location>
</feature>
<feature type="region of interest" description="Disordered" evidence="12">
    <location>
        <begin position="914"/>
        <end position="934"/>
    </location>
</feature>
<dbReference type="InterPro" id="IPR018359">
    <property type="entry name" value="Bromodomain_CS"/>
</dbReference>
<evidence type="ECO:0000256" key="9">
    <source>
        <dbReference type="ARBA" id="ARBA00069785"/>
    </source>
</evidence>
<evidence type="ECO:0000256" key="6">
    <source>
        <dbReference type="ARBA" id="ARBA00023125"/>
    </source>
</evidence>
<dbReference type="Gene3D" id="2.30.30.490">
    <property type="match status" value="2"/>
</dbReference>
<evidence type="ECO:0000256" key="3">
    <source>
        <dbReference type="ARBA" id="ARBA00022853"/>
    </source>
</evidence>
<dbReference type="InterPro" id="IPR036910">
    <property type="entry name" value="HMG_box_dom_sf"/>
</dbReference>
<evidence type="ECO:0000256" key="11">
    <source>
        <dbReference type="PROSITE-ProRule" id="PRU00267"/>
    </source>
</evidence>
<dbReference type="GO" id="GO:0016586">
    <property type="term" value="C:RSC-type complex"/>
    <property type="evidence" value="ECO:0007669"/>
    <property type="project" value="InterPro"/>
</dbReference>
<evidence type="ECO:0000256" key="5">
    <source>
        <dbReference type="ARBA" id="ARBA00023117"/>
    </source>
</evidence>
<feature type="domain" description="Bromo" evidence="13">
    <location>
        <begin position="203"/>
        <end position="273"/>
    </location>
</feature>
<dbReference type="PRINTS" id="PR00503">
    <property type="entry name" value="BROMODOMAIN"/>
</dbReference>
<organism evidence="16 17">
    <name type="scientific">Xyrichtys novacula</name>
    <name type="common">Pearly razorfish</name>
    <name type="synonym">Hemipteronotus novacula</name>
    <dbReference type="NCBI Taxonomy" id="13765"/>
    <lineage>
        <taxon>Eukaryota</taxon>
        <taxon>Metazoa</taxon>
        <taxon>Chordata</taxon>
        <taxon>Craniata</taxon>
        <taxon>Vertebrata</taxon>
        <taxon>Euteleostomi</taxon>
        <taxon>Actinopterygii</taxon>
        <taxon>Neopterygii</taxon>
        <taxon>Teleostei</taxon>
        <taxon>Neoteleostei</taxon>
        <taxon>Acanthomorphata</taxon>
        <taxon>Eupercaria</taxon>
        <taxon>Labriformes</taxon>
        <taxon>Labridae</taxon>
        <taxon>Xyrichtys</taxon>
    </lineage>
</organism>
<dbReference type="PROSITE" id="PS50118">
    <property type="entry name" value="HMG_BOX_2"/>
    <property type="match status" value="1"/>
</dbReference>
<dbReference type="InterPro" id="IPR036427">
    <property type="entry name" value="Bromodomain-like_sf"/>
</dbReference>
<evidence type="ECO:0000256" key="8">
    <source>
        <dbReference type="ARBA" id="ARBA00023242"/>
    </source>
</evidence>
<dbReference type="FunFam" id="2.30.30.490:FF:000002">
    <property type="entry name" value="protein polybromo-1 isoform X3"/>
    <property type="match status" value="1"/>
</dbReference>
<dbReference type="FunFam" id="1.20.920.10:FF:000009">
    <property type="entry name" value="Protein polybromo-1 isoform 1"/>
    <property type="match status" value="1"/>
</dbReference>
<dbReference type="CDD" id="cd05518">
    <property type="entry name" value="Bromo_polybromo_IV"/>
    <property type="match status" value="1"/>
</dbReference>
<feature type="domain" description="HMG box" evidence="14">
    <location>
        <begin position="1366"/>
        <end position="1416"/>
    </location>
</feature>
<keyword evidence="6 11" id="KW-0238">DNA-binding</keyword>
<evidence type="ECO:0000256" key="7">
    <source>
        <dbReference type="ARBA" id="ARBA00023163"/>
    </source>
</evidence>
<dbReference type="InterPro" id="IPR037382">
    <property type="entry name" value="Rsc/polybromo"/>
</dbReference>
<dbReference type="Proteomes" id="UP001178508">
    <property type="component" value="Chromosome 2"/>
</dbReference>
<evidence type="ECO:0000256" key="4">
    <source>
        <dbReference type="ARBA" id="ARBA00023015"/>
    </source>
</evidence>
<dbReference type="GO" id="GO:0003682">
    <property type="term" value="F:chromatin binding"/>
    <property type="evidence" value="ECO:0007669"/>
    <property type="project" value="InterPro"/>
</dbReference>
<dbReference type="GO" id="GO:0016514">
    <property type="term" value="C:SWI/SNF complex"/>
    <property type="evidence" value="ECO:0007669"/>
    <property type="project" value="TreeGrafter"/>
</dbReference>
<dbReference type="FunFam" id="1.20.920.10:FF:000010">
    <property type="entry name" value="protein polybromo-1 isoform X3"/>
    <property type="match status" value="1"/>
</dbReference>
<dbReference type="GO" id="GO:0003677">
    <property type="term" value="F:DNA binding"/>
    <property type="evidence" value="ECO:0007669"/>
    <property type="project" value="UniProtKB-UniRule"/>
</dbReference>
<dbReference type="PROSITE" id="PS51038">
    <property type="entry name" value="BAH"/>
    <property type="match status" value="2"/>
</dbReference>
<dbReference type="Pfam" id="PF00439">
    <property type="entry name" value="Bromodomain"/>
    <property type="match status" value="6"/>
</dbReference>
<dbReference type="FunFam" id="1.20.920.10:FF:000013">
    <property type="entry name" value="Protein polybromo-1 isoform 1"/>
    <property type="match status" value="1"/>
</dbReference>
<dbReference type="CDD" id="cd05526">
    <property type="entry name" value="Bromo_polybromo_VI"/>
    <property type="match status" value="1"/>
</dbReference>
<accession>A0AAV1EQZ1</accession>
<dbReference type="SUPFAM" id="SSF47095">
    <property type="entry name" value="HMG-box"/>
    <property type="match status" value="1"/>
</dbReference>
<dbReference type="CDD" id="cd05520">
    <property type="entry name" value="Bromo_polybromo_III"/>
    <property type="match status" value="1"/>
</dbReference>
<gene>
    <name evidence="16" type="ORF">XNOV1_A043294</name>
</gene>
<dbReference type="CDD" id="cd05517">
    <property type="entry name" value="Bromo_polybromo_II"/>
    <property type="match status" value="1"/>
</dbReference>
<proteinExistence type="predicted"/>
<dbReference type="Pfam" id="PF01426">
    <property type="entry name" value="BAH"/>
    <property type="match status" value="2"/>
</dbReference>